<accession>A0AAV9HNE1</accession>
<feature type="compositionally biased region" description="Basic and acidic residues" evidence="2">
    <location>
        <begin position="8"/>
        <end position="28"/>
    </location>
</feature>
<gene>
    <name evidence="3" type="ORF">QBC42DRAFT_251587</name>
</gene>
<reference evidence="3" key="2">
    <citation type="submission" date="2023-06" db="EMBL/GenBank/DDBJ databases">
        <authorList>
            <consortium name="Lawrence Berkeley National Laboratory"/>
            <person name="Mondo S.J."/>
            <person name="Hensen N."/>
            <person name="Bonometti L."/>
            <person name="Westerberg I."/>
            <person name="Brannstrom I.O."/>
            <person name="Guillou S."/>
            <person name="Cros-Aarteil S."/>
            <person name="Calhoun S."/>
            <person name="Haridas S."/>
            <person name="Kuo A."/>
            <person name="Pangilinan J."/>
            <person name="Riley R."/>
            <person name="Labutti K."/>
            <person name="Andreopoulos B."/>
            <person name="Lipzen A."/>
            <person name="Chen C."/>
            <person name="Yanf M."/>
            <person name="Daum C."/>
            <person name="Ng V."/>
            <person name="Clum A."/>
            <person name="Steindorff A."/>
            <person name="Ohm R."/>
            <person name="Martin F."/>
            <person name="Silar P."/>
            <person name="Natvig D."/>
            <person name="Lalanne C."/>
            <person name="Gautier V."/>
            <person name="Ament-Velasquez S.L."/>
            <person name="Kruys A."/>
            <person name="Hutchinson M.I."/>
            <person name="Powell A.J."/>
            <person name="Barry K."/>
            <person name="Miller A.N."/>
            <person name="Grigoriev I.V."/>
            <person name="Debuchy R."/>
            <person name="Gladieux P."/>
            <person name="Thoren M.H."/>
            <person name="Johannesson H."/>
        </authorList>
    </citation>
    <scope>NUCLEOTIDE SEQUENCE</scope>
    <source>
        <strain evidence="3">PSN324</strain>
    </source>
</reference>
<evidence type="ECO:0000256" key="1">
    <source>
        <dbReference type="SAM" id="Coils"/>
    </source>
</evidence>
<keyword evidence="1" id="KW-0175">Coiled coil</keyword>
<comment type="caution">
    <text evidence="3">The sequence shown here is derived from an EMBL/GenBank/DDBJ whole genome shotgun (WGS) entry which is preliminary data.</text>
</comment>
<feature type="compositionally biased region" description="Polar residues" evidence="2">
    <location>
        <begin position="31"/>
        <end position="44"/>
    </location>
</feature>
<protein>
    <submittedName>
        <fullName evidence="3">Uncharacterized protein</fullName>
    </submittedName>
</protein>
<organism evidence="3 4">
    <name type="scientific">Cladorrhinum samala</name>
    <dbReference type="NCBI Taxonomy" id="585594"/>
    <lineage>
        <taxon>Eukaryota</taxon>
        <taxon>Fungi</taxon>
        <taxon>Dikarya</taxon>
        <taxon>Ascomycota</taxon>
        <taxon>Pezizomycotina</taxon>
        <taxon>Sordariomycetes</taxon>
        <taxon>Sordariomycetidae</taxon>
        <taxon>Sordariales</taxon>
        <taxon>Podosporaceae</taxon>
        <taxon>Cladorrhinum</taxon>
    </lineage>
</organism>
<reference evidence="3" key="1">
    <citation type="journal article" date="2023" name="Mol. Phylogenet. Evol.">
        <title>Genome-scale phylogeny and comparative genomics of the fungal order Sordariales.</title>
        <authorList>
            <person name="Hensen N."/>
            <person name="Bonometti L."/>
            <person name="Westerberg I."/>
            <person name="Brannstrom I.O."/>
            <person name="Guillou S."/>
            <person name="Cros-Aarteil S."/>
            <person name="Calhoun S."/>
            <person name="Haridas S."/>
            <person name="Kuo A."/>
            <person name="Mondo S."/>
            <person name="Pangilinan J."/>
            <person name="Riley R."/>
            <person name="LaButti K."/>
            <person name="Andreopoulos B."/>
            <person name="Lipzen A."/>
            <person name="Chen C."/>
            <person name="Yan M."/>
            <person name="Daum C."/>
            <person name="Ng V."/>
            <person name="Clum A."/>
            <person name="Steindorff A."/>
            <person name="Ohm R.A."/>
            <person name="Martin F."/>
            <person name="Silar P."/>
            <person name="Natvig D.O."/>
            <person name="Lalanne C."/>
            <person name="Gautier V."/>
            <person name="Ament-Velasquez S.L."/>
            <person name="Kruys A."/>
            <person name="Hutchinson M.I."/>
            <person name="Powell A.J."/>
            <person name="Barry K."/>
            <person name="Miller A.N."/>
            <person name="Grigoriev I.V."/>
            <person name="Debuchy R."/>
            <person name="Gladieux P."/>
            <person name="Hiltunen Thoren M."/>
            <person name="Johannesson H."/>
        </authorList>
    </citation>
    <scope>NUCLEOTIDE SEQUENCE</scope>
    <source>
        <strain evidence="3">PSN324</strain>
    </source>
</reference>
<feature type="region of interest" description="Disordered" evidence="2">
    <location>
        <begin position="1"/>
        <end position="44"/>
    </location>
</feature>
<evidence type="ECO:0000313" key="4">
    <source>
        <dbReference type="Proteomes" id="UP001321749"/>
    </source>
</evidence>
<sequence length="216" mass="23656">MANDSGGYEEHWQWPEDQRTQLVRDRDSALTAGNNYPNVSDSIPQSIAMDNISNSEDEVGEGAQLVRLDSAAPPPPRGDNSAETALDMVTITRLINRAETLLGNVQNLNAWNAGIDAQVEAFQERTRAADAELATINTRFDASVADALTLYSHLKESIQELKEKADQEDVAIAALEEQLQELHSKLDGMDDIADQLQSLAAEVELRMAAVVLRAIE</sequence>
<dbReference type="AlphaFoldDB" id="A0AAV9HNE1"/>
<proteinExistence type="predicted"/>
<evidence type="ECO:0000256" key="2">
    <source>
        <dbReference type="SAM" id="MobiDB-lite"/>
    </source>
</evidence>
<name>A0AAV9HNE1_9PEZI</name>
<keyword evidence="4" id="KW-1185">Reference proteome</keyword>
<dbReference type="EMBL" id="MU864973">
    <property type="protein sequence ID" value="KAK4462392.1"/>
    <property type="molecule type" value="Genomic_DNA"/>
</dbReference>
<evidence type="ECO:0000313" key="3">
    <source>
        <dbReference type="EMBL" id="KAK4462392.1"/>
    </source>
</evidence>
<dbReference type="Proteomes" id="UP001321749">
    <property type="component" value="Unassembled WGS sequence"/>
</dbReference>
<feature type="coiled-coil region" evidence="1">
    <location>
        <begin position="144"/>
        <end position="192"/>
    </location>
</feature>